<name>A0A0D6PGZ6_9PROT</name>
<protein>
    <recommendedName>
        <fullName evidence="2">SpoVT-AbrB domain-containing protein</fullName>
    </recommendedName>
</protein>
<sequence>MASLAVTVKGQVTLKRDLLQHLGIKPGERVEFEKLPGGELKVRAARPSGTIDGFFHALDGKVKLNKPLSIEEMNDIIAAGWAGELGDE</sequence>
<dbReference type="EMBL" id="BANC01000062">
    <property type="protein sequence ID" value="GAN80937.1"/>
    <property type="molecule type" value="Genomic_DNA"/>
</dbReference>
<keyword evidence="1" id="KW-0238">DNA-binding</keyword>
<dbReference type="InterPro" id="IPR007159">
    <property type="entry name" value="SpoVT-AbrB_dom"/>
</dbReference>
<reference evidence="3 4" key="1">
    <citation type="submission" date="2012-11" db="EMBL/GenBank/DDBJ databases">
        <title>Whole genome sequence of Acidocella aminolytica 101 = DSM 11237.</title>
        <authorList>
            <person name="Azuma Y."/>
            <person name="Higashiura N."/>
            <person name="Hirakawa H."/>
            <person name="Matsushita K."/>
        </authorList>
    </citation>
    <scope>NUCLEOTIDE SEQUENCE [LARGE SCALE GENOMIC DNA]</scope>
    <source>
        <strain evidence="4">101 / DSM 11237</strain>
    </source>
</reference>
<dbReference type="RefSeq" id="WP_048879329.1">
    <property type="nucleotide sequence ID" value="NZ_BANC01000062.1"/>
</dbReference>
<dbReference type="OrthoDB" id="7190022at2"/>
<keyword evidence="4" id="KW-1185">Reference proteome</keyword>
<evidence type="ECO:0000256" key="1">
    <source>
        <dbReference type="PROSITE-ProRule" id="PRU01076"/>
    </source>
</evidence>
<dbReference type="STRING" id="1120923.SAMN02746095_02118"/>
<dbReference type="Proteomes" id="UP000032668">
    <property type="component" value="Unassembled WGS sequence"/>
</dbReference>
<comment type="caution">
    <text evidence="3">The sequence shown here is derived from an EMBL/GenBank/DDBJ whole genome shotgun (WGS) entry which is preliminary data.</text>
</comment>
<gene>
    <name evidence="3" type="ORF">Aam_063_014</name>
</gene>
<dbReference type="GO" id="GO:0003677">
    <property type="term" value="F:DNA binding"/>
    <property type="evidence" value="ECO:0007669"/>
    <property type="project" value="UniProtKB-UniRule"/>
</dbReference>
<evidence type="ECO:0000313" key="4">
    <source>
        <dbReference type="Proteomes" id="UP000032668"/>
    </source>
</evidence>
<proteinExistence type="predicted"/>
<dbReference type="AlphaFoldDB" id="A0A0D6PGZ6"/>
<dbReference type="PROSITE" id="PS51740">
    <property type="entry name" value="SPOVT_ABRB"/>
    <property type="match status" value="1"/>
</dbReference>
<organism evidence="3 4">
    <name type="scientific">Acidocella aminolytica 101 = DSM 11237</name>
    <dbReference type="NCBI Taxonomy" id="1120923"/>
    <lineage>
        <taxon>Bacteria</taxon>
        <taxon>Pseudomonadati</taxon>
        <taxon>Pseudomonadota</taxon>
        <taxon>Alphaproteobacteria</taxon>
        <taxon>Acetobacterales</taxon>
        <taxon>Acidocellaceae</taxon>
        <taxon>Acidocella</taxon>
    </lineage>
</organism>
<evidence type="ECO:0000259" key="2">
    <source>
        <dbReference type="PROSITE" id="PS51740"/>
    </source>
</evidence>
<evidence type="ECO:0000313" key="3">
    <source>
        <dbReference type="EMBL" id="GAN80937.1"/>
    </source>
</evidence>
<dbReference type="Gene3D" id="2.10.260.10">
    <property type="match status" value="1"/>
</dbReference>
<accession>A0A0D6PGZ6</accession>
<feature type="domain" description="SpoVT-AbrB" evidence="2">
    <location>
        <begin position="1"/>
        <end position="47"/>
    </location>
</feature>
<dbReference type="SMART" id="SM00966">
    <property type="entry name" value="SpoVT_AbrB"/>
    <property type="match status" value="1"/>
</dbReference>